<sequence length="335" mass="40137">MSRPDFTNERLGILHGITINMTQEPTESQLESKRRRSSHSPEREDDDKASSEPPKTTRFRFKKKKRSRRPEKDDRNSSSKRRRHRRDYHAPLDDDPDQYDDSYIPNAGAWNQAADPDAAFRESLFDAMADDEGAAFWEGVYGQPIHVYERPEVRDERGELERMTDEEYARYVREKMWEKSHQHITEERERRERRREQRKQEEKEEQREWERRDRKRKIKEKSRQEQSVQWTMRKRWQKYAQHWETPAADSSNICWPVASGRTNDVTKESVEAFILAHPAEQTLQDVLKAERIRWHPDKAQQRWGREALTDVEMKAITTVFQTIDALWKARDGIGS</sequence>
<evidence type="ECO:0000313" key="7">
    <source>
        <dbReference type="EMBL" id="KAA8897811.1"/>
    </source>
</evidence>
<feature type="compositionally biased region" description="Polar residues" evidence="6">
    <location>
        <begin position="19"/>
        <end position="29"/>
    </location>
</feature>
<dbReference type="OrthoDB" id="412109at2759"/>
<evidence type="ECO:0000256" key="2">
    <source>
        <dbReference type="ARBA" id="ARBA00022553"/>
    </source>
</evidence>
<keyword evidence="8" id="KW-1185">Reference proteome</keyword>
<accession>A0A5J5ENI6</accession>
<feature type="region of interest" description="Disordered" evidence="6">
    <location>
        <begin position="1"/>
        <end position="110"/>
    </location>
</feature>
<keyword evidence="4" id="KW-0040">ANK repeat</keyword>
<feature type="compositionally biased region" description="Basic residues" evidence="6">
    <location>
        <begin position="78"/>
        <end position="87"/>
    </location>
</feature>
<protein>
    <submittedName>
        <fullName evidence="7">Uncharacterized protein</fullName>
    </submittedName>
</protein>
<proteinExistence type="predicted"/>
<evidence type="ECO:0000256" key="6">
    <source>
        <dbReference type="SAM" id="MobiDB-lite"/>
    </source>
</evidence>
<feature type="compositionally biased region" description="Basic residues" evidence="6">
    <location>
        <begin position="57"/>
        <end position="69"/>
    </location>
</feature>
<dbReference type="PANTHER" id="PTHR15263">
    <property type="entry name" value="I-KAPPA-B-LIKE PROTEIN IKBL"/>
    <property type="match status" value="1"/>
</dbReference>
<dbReference type="GO" id="GO:0005634">
    <property type="term" value="C:nucleus"/>
    <property type="evidence" value="ECO:0007669"/>
    <property type="project" value="UniProtKB-SubCell"/>
</dbReference>
<dbReference type="GO" id="GO:0043124">
    <property type="term" value="P:negative regulation of canonical NF-kappaB signal transduction"/>
    <property type="evidence" value="ECO:0007669"/>
    <property type="project" value="InterPro"/>
</dbReference>
<feature type="compositionally biased region" description="Basic and acidic residues" evidence="6">
    <location>
        <begin position="39"/>
        <end position="50"/>
    </location>
</feature>
<feature type="compositionally biased region" description="Basic and acidic residues" evidence="6">
    <location>
        <begin position="180"/>
        <end position="212"/>
    </location>
</feature>
<dbReference type="AlphaFoldDB" id="A0A5J5ENI6"/>
<keyword evidence="2" id="KW-0597">Phosphoprotein</keyword>
<name>A0A5J5ENI6_9PEZI</name>
<comment type="caution">
    <text evidence="7">The sequence shown here is derived from an EMBL/GenBank/DDBJ whole genome shotgun (WGS) entry which is preliminary data.</text>
</comment>
<comment type="subcellular location">
    <subcellularLocation>
        <location evidence="1">Nucleus</location>
    </subcellularLocation>
</comment>
<dbReference type="InParanoid" id="A0A5J5ENI6"/>
<feature type="region of interest" description="Disordered" evidence="6">
    <location>
        <begin position="180"/>
        <end position="226"/>
    </location>
</feature>
<dbReference type="Proteomes" id="UP000326924">
    <property type="component" value="Unassembled WGS sequence"/>
</dbReference>
<evidence type="ECO:0000256" key="1">
    <source>
        <dbReference type="ARBA" id="ARBA00004123"/>
    </source>
</evidence>
<evidence type="ECO:0000256" key="5">
    <source>
        <dbReference type="ARBA" id="ARBA00023242"/>
    </source>
</evidence>
<evidence type="ECO:0000256" key="4">
    <source>
        <dbReference type="ARBA" id="ARBA00023043"/>
    </source>
</evidence>
<evidence type="ECO:0000256" key="3">
    <source>
        <dbReference type="ARBA" id="ARBA00022737"/>
    </source>
</evidence>
<keyword evidence="3" id="KW-0677">Repeat</keyword>
<keyword evidence="5" id="KW-0539">Nucleus</keyword>
<dbReference type="EMBL" id="VXIS01000192">
    <property type="protein sequence ID" value="KAA8897811.1"/>
    <property type="molecule type" value="Genomic_DNA"/>
</dbReference>
<dbReference type="PANTHER" id="PTHR15263:SF1">
    <property type="entry name" value="NF-KAPPA-B INHIBITOR-LIKE PROTEIN 1"/>
    <property type="match status" value="1"/>
</dbReference>
<organism evidence="7 8">
    <name type="scientific">Sphaerosporella brunnea</name>
    <dbReference type="NCBI Taxonomy" id="1250544"/>
    <lineage>
        <taxon>Eukaryota</taxon>
        <taxon>Fungi</taxon>
        <taxon>Dikarya</taxon>
        <taxon>Ascomycota</taxon>
        <taxon>Pezizomycotina</taxon>
        <taxon>Pezizomycetes</taxon>
        <taxon>Pezizales</taxon>
        <taxon>Pyronemataceae</taxon>
        <taxon>Sphaerosporella</taxon>
    </lineage>
</organism>
<dbReference type="InterPro" id="IPR038753">
    <property type="entry name" value="NFKBIL1"/>
</dbReference>
<reference evidence="7 8" key="1">
    <citation type="submission" date="2019-09" db="EMBL/GenBank/DDBJ databases">
        <title>Draft genome of the ectomycorrhizal ascomycete Sphaerosporella brunnea.</title>
        <authorList>
            <consortium name="DOE Joint Genome Institute"/>
            <person name="Benucci G.M."/>
            <person name="Marozzi G."/>
            <person name="Antonielli L."/>
            <person name="Sanchez S."/>
            <person name="Marco P."/>
            <person name="Wang X."/>
            <person name="Falini L.B."/>
            <person name="Barry K."/>
            <person name="Haridas S."/>
            <person name="Lipzen A."/>
            <person name="Labutti K."/>
            <person name="Grigoriev I.V."/>
            <person name="Murat C."/>
            <person name="Martin F."/>
            <person name="Albertini E."/>
            <person name="Donnini D."/>
            <person name="Bonito G."/>
        </authorList>
    </citation>
    <scope>NUCLEOTIDE SEQUENCE [LARGE SCALE GENOMIC DNA]</scope>
    <source>
        <strain evidence="7 8">Sb_GMNB300</strain>
    </source>
</reference>
<gene>
    <name evidence="7" type="ORF">FN846DRAFT_226816</name>
</gene>
<evidence type="ECO:0000313" key="8">
    <source>
        <dbReference type="Proteomes" id="UP000326924"/>
    </source>
</evidence>